<dbReference type="InterPro" id="IPR012911">
    <property type="entry name" value="PP2C_C"/>
</dbReference>
<evidence type="ECO:0000256" key="9">
    <source>
        <dbReference type="ARBA" id="ARBA00022723"/>
    </source>
</evidence>
<dbReference type="GO" id="GO:0004722">
    <property type="term" value="F:protein serine/threonine phosphatase activity"/>
    <property type="evidence" value="ECO:0007669"/>
    <property type="project" value="InterPro"/>
</dbReference>
<dbReference type="SMART" id="SM00331">
    <property type="entry name" value="PP2C_SIG"/>
    <property type="match status" value="1"/>
</dbReference>
<comment type="cofactor">
    <cofactor evidence="1">
        <name>Mn(2+)</name>
        <dbReference type="ChEBI" id="CHEBI:29035"/>
    </cofactor>
</comment>
<keyword evidence="10 16" id="KW-0378">Hydrolase</keyword>
<comment type="similarity">
    <text evidence="5 16">Belongs to the PP2C family.</text>
</comment>
<dbReference type="PROSITE" id="PS01032">
    <property type="entry name" value="PPM_1"/>
    <property type="match status" value="1"/>
</dbReference>
<dbReference type="GO" id="GO:0030145">
    <property type="term" value="F:manganese ion binding"/>
    <property type="evidence" value="ECO:0007669"/>
    <property type="project" value="InterPro"/>
</dbReference>
<dbReference type="InterPro" id="IPR000222">
    <property type="entry name" value="PP2C_BS"/>
</dbReference>
<protein>
    <recommendedName>
        <fullName evidence="17">PPM-type phosphatase domain-containing protein</fullName>
    </recommendedName>
</protein>
<evidence type="ECO:0000256" key="12">
    <source>
        <dbReference type="ARBA" id="ARBA00022912"/>
    </source>
</evidence>
<feature type="domain" description="PPM-type phosphatase" evidence="17">
    <location>
        <begin position="25"/>
        <end position="295"/>
    </location>
</feature>
<dbReference type="InterPro" id="IPR001932">
    <property type="entry name" value="PPM-type_phosphatase-like_dom"/>
</dbReference>
<dbReference type="SMART" id="SM00332">
    <property type="entry name" value="PP2Cc"/>
    <property type="match status" value="1"/>
</dbReference>
<evidence type="ECO:0000256" key="8">
    <source>
        <dbReference type="ARBA" id="ARBA00022707"/>
    </source>
</evidence>
<dbReference type="GO" id="GO:0000287">
    <property type="term" value="F:magnesium ion binding"/>
    <property type="evidence" value="ECO:0007669"/>
    <property type="project" value="InterPro"/>
</dbReference>
<evidence type="ECO:0000256" key="3">
    <source>
        <dbReference type="ARBA" id="ARBA00004514"/>
    </source>
</evidence>
<evidence type="ECO:0000256" key="14">
    <source>
        <dbReference type="ARBA" id="ARBA00023211"/>
    </source>
</evidence>
<dbReference type="PROSITE" id="PS51746">
    <property type="entry name" value="PPM_2"/>
    <property type="match status" value="1"/>
</dbReference>
<keyword evidence="11" id="KW-0460">Magnesium</keyword>
<comment type="cofactor">
    <cofactor evidence="2">
        <name>Mg(2+)</name>
        <dbReference type="ChEBI" id="CHEBI:18420"/>
    </cofactor>
</comment>
<keyword evidence="15" id="KW-0449">Lipoprotein</keyword>
<evidence type="ECO:0000256" key="10">
    <source>
        <dbReference type="ARBA" id="ARBA00022801"/>
    </source>
</evidence>
<name>A0A0X3P3S7_SCHSO</name>
<dbReference type="Pfam" id="PF00481">
    <property type="entry name" value="PP2C"/>
    <property type="match status" value="1"/>
</dbReference>
<dbReference type="AlphaFoldDB" id="A0A0X3P3S7"/>
<evidence type="ECO:0000256" key="1">
    <source>
        <dbReference type="ARBA" id="ARBA00001936"/>
    </source>
</evidence>
<proteinExistence type="inferred from homology"/>
<evidence type="ECO:0000256" key="4">
    <source>
        <dbReference type="ARBA" id="ARBA00004635"/>
    </source>
</evidence>
<dbReference type="SUPFAM" id="SSF81606">
    <property type="entry name" value="PP2C-like"/>
    <property type="match status" value="1"/>
</dbReference>
<evidence type="ECO:0000313" key="18">
    <source>
        <dbReference type="EMBL" id="JAP46090.1"/>
    </source>
</evidence>
<dbReference type="GO" id="GO:0016020">
    <property type="term" value="C:membrane"/>
    <property type="evidence" value="ECO:0007669"/>
    <property type="project" value="UniProtKB-SubCell"/>
</dbReference>
<dbReference type="Gene3D" id="3.60.40.10">
    <property type="entry name" value="PPM-type phosphatase domain"/>
    <property type="match status" value="1"/>
</dbReference>
<evidence type="ECO:0000256" key="15">
    <source>
        <dbReference type="ARBA" id="ARBA00023288"/>
    </source>
</evidence>
<keyword evidence="13" id="KW-0472">Membrane</keyword>
<keyword evidence="6" id="KW-0963">Cytoplasm</keyword>
<reference evidence="18" key="1">
    <citation type="submission" date="2016-01" db="EMBL/GenBank/DDBJ databases">
        <title>Reference transcriptome for the parasite Schistocephalus solidus: insights into the molecular evolution of parasitism.</title>
        <authorList>
            <person name="Hebert F.O."/>
            <person name="Grambauer S."/>
            <person name="Barber I."/>
            <person name="Landry C.R."/>
            <person name="Aubin-Horth N."/>
        </authorList>
    </citation>
    <scope>NUCLEOTIDE SEQUENCE</scope>
</reference>
<evidence type="ECO:0000256" key="11">
    <source>
        <dbReference type="ARBA" id="ARBA00022842"/>
    </source>
</evidence>
<dbReference type="InterPro" id="IPR036457">
    <property type="entry name" value="PPM-type-like_dom_sf"/>
</dbReference>
<keyword evidence="9" id="KW-0479">Metal-binding</keyword>
<dbReference type="Pfam" id="PF07830">
    <property type="entry name" value="PP2C_C"/>
    <property type="match status" value="1"/>
</dbReference>
<keyword evidence="8" id="KW-0519">Myristate</keyword>
<evidence type="ECO:0000256" key="7">
    <source>
        <dbReference type="ARBA" id="ARBA00022553"/>
    </source>
</evidence>
<dbReference type="EMBL" id="GEEE01017135">
    <property type="protein sequence ID" value="JAP46090.1"/>
    <property type="molecule type" value="Transcribed_RNA"/>
</dbReference>
<keyword evidence="12 16" id="KW-0904">Protein phosphatase</keyword>
<organism evidence="18">
    <name type="scientific">Schistocephalus solidus</name>
    <name type="common">Tapeworm</name>
    <dbReference type="NCBI Taxonomy" id="70667"/>
    <lineage>
        <taxon>Eukaryota</taxon>
        <taxon>Metazoa</taxon>
        <taxon>Spiralia</taxon>
        <taxon>Lophotrochozoa</taxon>
        <taxon>Platyhelminthes</taxon>
        <taxon>Cestoda</taxon>
        <taxon>Eucestoda</taxon>
        <taxon>Diphyllobothriidea</taxon>
        <taxon>Diphyllobothriidae</taxon>
        <taxon>Schistocephalus</taxon>
    </lineage>
</organism>
<evidence type="ECO:0000256" key="16">
    <source>
        <dbReference type="RuleBase" id="RU003465"/>
    </source>
</evidence>
<dbReference type="GO" id="GO:0005829">
    <property type="term" value="C:cytosol"/>
    <property type="evidence" value="ECO:0007669"/>
    <property type="project" value="UniProtKB-SubCell"/>
</dbReference>
<dbReference type="InterPro" id="IPR015655">
    <property type="entry name" value="PP2C"/>
</dbReference>
<accession>A0A0X3P3S7</accession>
<sequence>MLMGALLDTPRTEKFNESGVGNNLRYGLSSMQGWRVSMEDAHCAITQLPGNLKDWSFFAVFDGHAGALVSELCASELLKCIVDTEEFKRIDPDLAPSIPEIQQGIREGFLALDERLRNLPEIASGKDRSGSTAVCVLITPNHIFFANCGDSRAMLIRDGKVSFATTDHKPVHPTEKERIQKAGGSVIIQRVNGSLAVSRSIGDFSYKTDRDLPPTQQLISPEPEITVIDREKASDQMIVLACDGIWDVLSNDNLCELLLERVQRLDDLSKVCDEAIDYCLYKGSSDNMSMVLVAFDPAPKVDPSLKAEDEKLEEVLERLTNKGLENAFFAPTSKIDCVLNHLQNVCDFPLPPHGIYCKGGLVQRILDDYKTSSSSRRALEESRLLSLQKLFGLPDNLAATAAAASVEKQGNCDGDETADA</sequence>
<keyword evidence="7" id="KW-0597">Phosphoprotein</keyword>
<evidence type="ECO:0000256" key="6">
    <source>
        <dbReference type="ARBA" id="ARBA00022490"/>
    </source>
</evidence>
<evidence type="ECO:0000256" key="2">
    <source>
        <dbReference type="ARBA" id="ARBA00001946"/>
    </source>
</evidence>
<evidence type="ECO:0000256" key="13">
    <source>
        <dbReference type="ARBA" id="ARBA00023136"/>
    </source>
</evidence>
<evidence type="ECO:0000259" key="17">
    <source>
        <dbReference type="PROSITE" id="PS51746"/>
    </source>
</evidence>
<evidence type="ECO:0000256" key="5">
    <source>
        <dbReference type="ARBA" id="ARBA00006702"/>
    </source>
</evidence>
<gene>
    <name evidence="18" type="ORF">TR160538</name>
</gene>
<dbReference type="CDD" id="cd00143">
    <property type="entry name" value="PP2Cc"/>
    <property type="match status" value="1"/>
</dbReference>
<keyword evidence="14" id="KW-0464">Manganese</keyword>
<dbReference type="PANTHER" id="PTHR47992">
    <property type="entry name" value="PROTEIN PHOSPHATASE"/>
    <property type="match status" value="1"/>
</dbReference>
<dbReference type="FunFam" id="3.60.40.10:FF:000001">
    <property type="entry name" value="protein phosphatase 1B isoform X1"/>
    <property type="match status" value="1"/>
</dbReference>
<comment type="subcellular location">
    <subcellularLocation>
        <location evidence="3">Cytoplasm</location>
        <location evidence="3">Cytosol</location>
    </subcellularLocation>
    <subcellularLocation>
        <location evidence="4">Membrane</location>
        <topology evidence="4">Lipid-anchor</topology>
    </subcellularLocation>
</comment>